<dbReference type="EMBL" id="JX157843">
    <property type="protein sequence ID" value="AGA63655.1"/>
    <property type="molecule type" value="Genomic_DNA"/>
</dbReference>
<proteinExistence type="inferred from homology"/>
<dbReference type="InterPro" id="IPR043128">
    <property type="entry name" value="Rev_trsase/Diguanyl_cyclase"/>
</dbReference>
<dbReference type="GO" id="GO:0004190">
    <property type="term" value="F:aspartic-type endopeptidase activity"/>
    <property type="evidence" value="ECO:0007669"/>
    <property type="project" value="InterPro"/>
</dbReference>
<dbReference type="InterPro" id="IPR018061">
    <property type="entry name" value="Retropepsins"/>
</dbReference>
<name>L0ESI7_CROPO</name>
<sequence length="318" mass="35498">VLVDTGATFSMIPEKPPCAGTSEQHVLVEGIEGMQTRLPVCKPLLTKVGDHMLEHSFVYSPSCPVALLGRDLLTKLQAEIFFRDDQMVVQLPVKQSSNYQMALLEDRCPAVSPEDHMTGVDPSVWADGTPARAKFVSPVRIVLKDGEGPVRVKQYPLSRAARAGLKPLIEKYKRYGWLVEGSSPYNTPILGVPKADGVSYRLVQDLRAVNKKVLSDHPVVPNPHMILTQVPGEAEIFSVLDLKDAFFSIPLHRDSQKLFAFEWEDPDTFHKAQLMWTVLPQGFVAALHIFRLALQKDLEEWKGSHPAVTLLQYVDDIL</sequence>
<dbReference type="Pfam" id="PF00078">
    <property type="entry name" value="RVT_1"/>
    <property type="match status" value="1"/>
</dbReference>
<dbReference type="PROSITE" id="PS50878">
    <property type="entry name" value="RT_POL"/>
    <property type="match status" value="1"/>
</dbReference>
<dbReference type="PROSITE" id="PS50175">
    <property type="entry name" value="ASP_PROT_RETROV"/>
    <property type="match status" value="1"/>
</dbReference>
<dbReference type="Gene3D" id="3.30.70.270">
    <property type="match status" value="1"/>
</dbReference>
<dbReference type="GO" id="GO:0006508">
    <property type="term" value="P:proteolysis"/>
    <property type="evidence" value="ECO:0007669"/>
    <property type="project" value="InterPro"/>
</dbReference>
<dbReference type="EC" id="3.1.26.4" evidence="2"/>
<protein>
    <recommendedName>
        <fullName evidence="2">ribonuclease H</fullName>
        <ecNumber evidence="2">3.1.26.4</ecNumber>
    </recommendedName>
</protein>
<dbReference type="InterPro" id="IPR001969">
    <property type="entry name" value="Aspartic_peptidase_AS"/>
</dbReference>
<feature type="non-terminal residue" evidence="6">
    <location>
        <position position="318"/>
    </location>
</feature>
<evidence type="ECO:0000256" key="3">
    <source>
        <dbReference type="ARBA" id="ARBA00022801"/>
    </source>
</evidence>
<evidence type="ECO:0000256" key="1">
    <source>
        <dbReference type="ARBA" id="ARBA00010879"/>
    </source>
</evidence>
<reference evidence="6" key="1">
    <citation type="journal article" date="2012" name="Mob. DNA">
        <title>Strong purifying selection in endogenous retroviruses in the saltwater crocodile (Crocodylus porosus) in the Northern Territory of Australia.</title>
        <authorList>
            <person name="Chong A.Y."/>
            <person name="Atkinson S.J."/>
            <person name="Isberg S."/>
            <person name="Gongora J."/>
        </authorList>
    </citation>
    <scope>NUCLEOTIDE SEQUENCE</scope>
    <source>
        <strain evidence="6">175</strain>
    </source>
</reference>
<dbReference type="GO" id="GO:0004523">
    <property type="term" value="F:RNA-DNA hybrid ribonuclease activity"/>
    <property type="evidence" value="ECO:0007669"/>
    <property type="project" value="UniProtKB-EC"/>
</dbReference>
<dbReference type="SUPFAM" id="SSF56672">
    <property type="entry name" value="DNA/RNA polymerases"/>
    <property type="match status" value="1"/>
</dbReference>
<feature type="domain" description="Peptidase A2" evidence="4">
    <location>
        <begin position="1"/>
        <end position="72"/>
    </location>
</feature>
<dbReference type="Gene3D" id="3.10.10.10">
    <property type="entry name" value="HIV Type 1 Reverse Transcriptase, subunit A, domain 1"/>
    <property type="match status" value="1"/>
</dbReference>
<gene>
    <name evidence="6" type="primary">pol</name>
</gene>
<keyword evidence="3" id="KW-0378">Hydrolase</keyword>
<dbReference type="InterPro" id="IPR051320">
    <property type="entry name" value="Viral_Replic_Matur_Polypro"/>
</dbReference>
<evidence type="ECO:0000313" key="6">
    <source>
        <dbReference type="EMBL" id="AGA63655.1"/>
    </source>
</evidence>
<dbReference type="InterPro" id="IPR021109">
    <property type="entry name" value="Peptidase_aspartic_dom_sf"/>
</dbReference>
<dbReference type="Pfam" id="PF00077">
    <property type="entry name" value="RVP"/>
    <property type="match status" value="1"/>
</dbReference>
<comment type="similarity">
    <text evidence="1">Belongs to the beta type-B retroviral polymerase family. HERV class-II K(HML-2) pol subfamily.</text>
</comment>
<dbReference type="SUPFAM" id="SSF50630">
    <property type="entry name" value="Acid proteases"/>
    <property type="match status" value="1"/>
</dbReference>
<accession>L0ESI7</accession>
<dbReference type="PANTHER" id="PTHR33064:SF37">
    <property type="entry name" value="RIBONUCLEASE H"/>
    <property type="match status" value="1"/>
</dbReference>
<dbReference type="PANTHER" id="PTHR33064">
    <property type="entry name" value="POL PROTEIN"/>
    <property type="match status" value="1"/>
</dbReference>
<dbReference type="PROSITE" id="PS00141">
    <property type="entry name" value="ASP_PROTEASE"/>
    <property type="match status" value="1"/>
</dbReference>
<feature type="non-terminal residue" evidence="6">
    <location>
        <position position="1"/>
    </location>
</feature>
<dbReference type="InterPro" id="IPR043502">
    <property type="entry name" value="DNA/RNA_pol_sf"/>
</dbReference>
<dbReference type="AlphaFoldDB" id="L0ESI7"/>
<organism evidence="6">
    <name type="scientific">Crocodylus porosus</name>
    <name type="common">Saltwater crocodile</name>
    <name type="synonym">Estuarine crocodile</name>
    <dbReference type="NCBI Taxonomy" id="8502"/>
    <lineage>
        <taxon>Eukaryota</taxon>
        <taxon>Metazoa</taxon>
        <taxon>Chordata</taxon>
        <taxon>Craniata</taxon>
        <taxon>Vertebrata</taxon>
        <taxon>Euteleostomi</taxon>
        <taxon>Archelosauria</taxon>
        <taxon>Archosauria</taxon>
        <taxon>Crocodylia</taxon>
        <taxon>Longirostres</taxon>
        <taxon>Crocodylidae</taxon>
        <taxon>Crocodylus</taxon>
    </lineage>
</organism>
<dbReference type="Gene3D" id="2.40.70.10">
    <property type="entry name" value="Acid Proteases"/>
    <property type="match status" value="1"/>
</dbReference>
<dbReference type="InterPro" id="IPR000477">
    <property type="entry name" value="RT_dom"/>
</dbReference>
<evidence type="ECO:0000259" key="5">
    <source>
        <dbReference type="PROSITE" id="PS50878"/>
    </source>
</evidence>
<feature type="domain" description="Reverse transcriptase" evidence="5">
    <location>
        <begin position="173"/>
        <end position="318"/>
    </location>
</feature>
<dbReference type="InterPro" id="IPR001995">
    <property type="entry name" value="Peptidase_A2_cat"/>
</dbReference>
<evidence type="ECO:0000256" key="2">
    <source>
        <dbReference type="ARBA" id="ARBA00012180"/>
    </source>
</evidence>
<evidence type="ECO:0000259" key="4">
    <source>
        <dbReference type="PROSITE" id="PS50175"/>
    </source>
</evidence>